<gene>
    <name evidence="2" type="ORF">BST85_12760</name>
</gene>
<organism evidence="2 3">
    <name type="scientific">Aureitalea marina</name>
    <dbReference type="NCBI Taxonomy" id="930804"/>
    <lineage>
        <taxon>Bacteria</taxon>
        <taxon>Pseudomonadati</taxon>
        <taxon>Bacteroidota</taxon>
        <taxon>Flavobacteriia</taxon>
        <taxon>Flavobacteriales</taxon>
        <taxon>Flavobacteriaceae</taxon>
        <taxon>Aureitalea</taxon>
    </lineage>
</organism>
<evidence type="ECO:0000313" key="2">
    <source>
        <dbReference type="EMBL" id="PQB05671.1"/>
    </source>
</evidence>
<name>A0A2S7KSR6_9FLAO</name>
<dbReference type="InterPro" id="IPR014807">
    <property type="entry name" value="Coa1"/>
</dbReference>
<evidence type="ECO:0008006" key="4">
    <source>
        <dbReference type="Google" id="ProtNLM"/>
    </source>
</evidence>
<dbReference type="Pfam" id="PF08695">
    <property type="entry name" value="Coa1"/>
    <property type="match status" value="1"/>
</dbReference>
<reference evidence="2 3" key="1">
    <citation type="submission" date="2016-11" db="EMBL/GenBank/DDBJ databases">
        <title>Trade-off between light-utilization and light-protection in marine flavobacteria.</title>
        <authorList>
            <person name="Kumagai Y."/>
        </authorList>
    </citation>
    <scope>NUCLEOTIDE SEQUENCE [LARGE SCALE GENOMIC DNA]</scope>
    <source>
        <strain evidence="2 3">NBRC 107741</strain>
    </source>
</reference>
<proteinExistence type="predicted"/>
<evidence type="ECO:0000256" key="1">
    <source>
        <dbReference type="SAM" id="Phobius"/>
    </source>
</evidence>
<dbReference type="OrthoDB" id="1178263at2"/>
<keyword evidence="3" id="KW-1185">Reference proteome</keyword>
<feature type="transmembrane region" description="Helical" evidence="1">
    <location>
        <begin position="20"/>
        <end position="46"/>
    </location>
</feature>
<evidence type="ECO:0000313" key="3">
    <source>
        <dbReference type="Proteomes" id="UP000239800"/>
    </source>
</evidence>
<dbReference type="Proteomes" id="UP000239800">
    <property type="component" value="Unassembled WGS sequence"/>
</dbReference>
<dbReference type="RefSeq" id="WP_104813616.1">
    <property type="nucleotide sequence ID" value="NZ_MQUB01000001.1"/>
</dbReference>
<comment type="caution">
    <text evidence="2">The sequence shown here is derived from an EMBL/GenBank/DDBJ whole genome shotgun (WGS) entry which is preliminary data.</text>
</comment>
<keyword evidence="1" id="KW-1133">Transmembrane helix</keyword>
<dbReference type="EMBL" id="MQUB01000001">
    <property type="protein sequence ID" value="PQB05671.1"/>
    <property type="molecule type" value="Genomic_DNA"/>
</dbReference>
<keyword evidence="1" id="KW-0812">Transmembrane</keyword>
<keyword evidence="1" id="KW-0472">Membrane</keyword>
<accession>A0A2S7KSR6</accession>
<protein>
    <recommendedName>
        <fullName evidence="4">Cytochrome oxidase complex assembly protein 1</fullName>
    </recommendedName>
</protein>
<sequence>MEEQGDHRSWFDRNWKWVVPGGGCLLILIVGIIFLVGMVGGITSLFKDSAPYKQAIMLAEENPEVQDAIGTPIESDGMLSGNIVRSDGENSADMSVPVKGPKGKGRINFDAVEVNDNWQFEELMVIVRSSQDTIWLVRPEVSE</sequence>
<dbReference type="AlphaFoldDB" id="A0A2S7KSR6"/>